<dbReference type="AlphaFoldDB" id="A0A8J2KMH2"/>
<proteinExistence type="inferred from homology"/>
<dbReference type="EC" id="3.1.1.-" evidence="5"/>
<evidence type="ECO:0000256" key="3">
    <source>
        <dbReference type="ARBA" id="ARBA00022801"/>
    </source>
</evidence>
<evidence type="ECO:0000313" key="9">
    <source>
        <dbReference type="Proteomes" id="UP000708208"/>
    </source>
</evidence>
<evidence type="ECO:0000256" key="2">
    <source>
        <dbReference type="ARBA" id="ARBA00022487"/>
    </source>
</evidence>
<keyword evidence="6" id="KW-1133">Transmembrane helix</keyword>
<feature type="domain" description="Carboxylesterase type B" evidence="7">
    <location>
        <begin position="96"/>
        <end position="602"/>
    </location>
</feature>
<name>A0A8J2KMH2_9HEXA</name>
<organism evidence="8 9">
    <name type="scientific">Allacma fusca</name>
    <dbReference type="NCBI Taxonomy" id="39272"/>
    <lineage>
        <taxon>Eukaryota</taxon>
        <taxon>Metazoa</taxon>
        <taxon>Ecdysozoa</taxon>
        <taxon>Arthropoda</taxon>
        <taxon>Hexapoda</taxon>
        <taxon>Collembola</taxon>
        <taxon>Symphypleona</taxon>
        <taxon>Sminthuridae</taxon>
        <taxon>Allacma</taxon>
    </lineage>
</organism>
<keyword evidence="6" id="KW-0812">Transmembrane</keyword>
<dbReference type="InterPro" id="IPR019826">
    <property type="entry name" value="Carboxylesterase_B_AS"/>
</dbReference>
<dbReference type="Pfam" id="PF00135">
    <property type="entry name" value="COesterase"/>
    <property type="match status" value="1"/>
</dbReference>
<dbReference type="OrthoDB" id="19653at2759"/>
<dbReference type="PANTHER" id="PTHR43142:SF1">
    <property type="entry name" value="CARBOXYLIC ESTER HYDROLASE"/>
    <property type="match status" value="1"/>
</dbReference>
<dbReference type="PROSITE" id="PS00122">
    <property type="entry name" value="CARBOXYLESTERASE_B_1"/>
    <property type="match status" value="1"/>
</dbReference>
<dbReference type="Proteomes" id="UP000708208">
    <property type="component" value="Unassembled WGS sequence"/>
</dbReference>
<keyword evidence="2" id="KW-0719">Serine esterase</keyword>
<feature type="transmembrane region" description="Helical" evidence="6">
    <location>
        <begin position="20"/>
        <end position="41"/>
    </location>
</feature>
<evidence type="ECO:0000313" key="8">
    <source>
        <dbReference type="EMBL" id="CAG7820651.1"/>
    </source>
</evidence>
<evidence type="ECO:0000259" key="7">
    <source>
        <dbReference type="Pfam" id="PF00135"/>
    </source>
</evidence>
<dbReference type="GO" id="GO:0052689">
    <property type="term" value="F:carboxylic ester hydrolase activity"/>
    <property type="evidence" value="ECO:0007669"/>
    <property type="project" value="UniProtKB-KW"/>
</dbReference>
<gene>
    <name evidence="8" type="ORF">AFUS01_LOCUS31033</name>
</gene>
<dbReference type="EMBL" id="CAJVCH010485907">
    <property type="protein sequence ID" value="CAG7820651.1"/>
    <property type="molecule type" value="Genomic_DNA"/>
</dbReference>
<evidence type="ECO:0000256" key="1">
    <source>
        <dbReference type="ARBA" id="ARBA00005964"/>
    </source>
</evidence>
<keyword evidence="9" id="KW-1185">Reference proteome</keyword>
<accession>A0A8J2KMH2</accession>
<keyword evidence="4" id="KW-0325">Glycoprotein</keyword>
<protein>
    <recommendedName>
        <fullName evidence="5">Carboxylic ester hydrolase</fullName>
        <ecNumber evidence="5">3.1.1.-</ecNumber>
    </recommendedName>
</protein>
<comment type="similarity">
    <text evidence="1 5">Belongs to the type-B carboxylesterase/lipase family.</text>
</comment>
<keyword evidence="3 5" id="KW-0378">Hydrolase</keyword>
<evidence type="ECO:0000256" key="4">
    <source>
        <dbReference type="ARBA" id="ARBA00023180"/>
    </source>
</evidence>
<keyword evidence="6" id="KW-0472">Membrane</keyword>
<evidence type="ECO:0000256" key="5">
    <source>
        <dbReference type="RuleBase" id="RU361235"/>
    </source>
</evidence>
<dbReference type="InterPro" id="IPR002018">
    <property type="entry name" value="CarbesteraseB"/>
</dbReference>
<comment type="caution">
    <text evidence="8">The sequence shown here is derived from an EMBL/GenBank/DDBJ whole genome shotgun (WGS) entry which is preliminary data.</text>
</comment>
<sequence>MDNFSEEAQPLLQQFKQRHFIFRVLHVFLAVTVAILLIVIIQQSVSLSTVNKEVEPNILEAPAPGLLIDNNARAKETIPDESTKIEGNSDVGTSVNPIVAISNGEVRGATFKSRLGRAFSAFYNMPYAESPVGEFRFKPPRPYKTKWENVFDGTVRGTSETECIQFKGYEVSGVEDCLKISVFSPKLPSPENPEPNLPVMFYILGGAYIFGRSNRYGAEYIMDEDVILVHVDFRVGPFGHLSTEDHEIRGNMAFKDQVLALKWVQENIAKFGGDPKKVVIFGNSSGAASVHAHIISNMSKGLFHRAISQSGSVLLDPGRVTRPSTTVKNLGRLLKCPELQNSTALHQCLINADPKRIVSMYSLLPDTHVMTREAIPKDGDMSEVFFEDLPAILLKKGKFNKDIPWISGSNSAEAYASALGLLRNDMTVKGLNAFWDYGAPVIFNFEDDKNHKASAALKDLYFHGEDISNKTRYELTNCMSDISWVHPTVKAADLHAKFGGKVYYFWITHEPVQSYGESSKRGYAAPYGVAHADEVQYFFPFDPFPIIDKQSDDFHFSTSIIKIWTDFARTGIPEVPGGETWLPLDRNNPRESAWMELNGRHFQLVNPLKERMQFLDSFPLLDPNYEYSNENLE</sequence>
<evidence type="ECO:0000256" key="6">
    <source>
        <dbReference type="SAM" id="Phobius"/>
    </source>
</evidence>
<dbReference type="PANTHER" id="PTHR43142">
    <property type="entry name" value="CARBOXYLIC ESTER HYDROLASE"/>
    <property type="match status" value="1"/>
</dbReference>
<reference evidence="8" key="1">
    <citation type="submission" date="2021-06" db="EMBL/GenBank/DDBJ databases">
        <authorList>
            <person name="Hodson N. C."/>
            <person name="Mongue J. A."/>
            <person name="Jaron S. K."/>
        </authorList>
    </citation>
    <scope>NUCLEOTIDE SEQUENCE</scope>
</reference>